<evidence type="ECO:0000313" key="2">
    <source>
        <dbReference type="EMBL" id="KIM47360.1"/>
    </source>
</evidence>
<feature type="region of interest" description="Disordered" evidence="1">
    <location>
        <begin position="28"/>
        <end position="48"/>
    </location>
</feature>
<proteinExistence type="predicted"/>
<gene>
    <name evidence="2" type="ORF">M413DRAFT_440789</name>
</gene>
<accession>A0A0C3CF16</accession>
<keyword evidence="3" id="KW-1185">Reference proteome</keyword>
<reference evidence="2 3" key="1">
    <citation type="submission" date="2014-04" db="EMBL/GenBank/DDBJ databases">
        <authorList>
            <consortium name="DOE Joint Genome Institute"/>
            <person name="Kuo A."/>
            <person name="Gay G."/>
            <person name="Dore J."/>
            <person name="Kohler A."/>
            <person name="Nagy L.G."/>
            <person name="Floudas D."/>
            <person name="Copeland A."/>
            <person name="Barry K.W."/>
            <person name="Cichocki N."/>
            <person name="Veneault-Fourrey C."/>
            <person name="LaButti K."/>
            <person name="Lindquist E.A."/>
            <person name="Lipzen A."/>
            <person name="Lundell T."/>
            <person name="Morin E."/>
            <person name="Murat C."/>
            <person name="Sun H."/>
            <person name="Tunlid A."/>
            <person name="Henrissat B."/>
            <person name="Grigoriev I.V."/>
            <person name="Hibbett D.S."/>
            <person name="Martin F."/>
            <person name="Nordberg H.P."/>
            <person name="Cantor M.N."/>
            <person name="Hua S.X."/>
        </authorList>
    </citation>
    <scope>NUCLEOTIDE SEQUENCE [LARGE SCALE GENOMIC DNA]</scope>
    <source>
        <strain evidence="3">h7</strain>
    </source>
</reference>
<dbReference type="HOGENOM" id="CLU_2849935_0_0_1"/>
<dbReference type="AlphaFoldDB" id="A0A0C3CF16"/>
<organism evidence="2 3">
    <name type="scientific">Hebeloma cylindrosporum</name>
    <dbReference type="NCBI Taxonomy" id="76867"/>
    <lineage>
        <taxon>Eukaryota</taxon>
        <taxon>Fungi</taxon>
        <taxon>Dikarya</taxon>
        <taxon>Basidiomycota</taxon>
        <taxon>Agaricomycotina</taxon>
        <taxon>Agaricomycetes</taxon>
        <taxon>Agaricomycetidae</taxon>
        <taxon>Agaricales</taxon>
        <taxon>Agaricineae</taxon>
        <taxon>Hymenogastraceae</taxon>
        <taxon>Hebeloma</taxon>
    </lineage>
</organism>
<evidence type="ECO:0000313" key="3">
    <source>
        <dbReference type="Proteomes" id="UP000053424"/>
    </source>
</evidence>
<sequence>MSTNMCPSPFEGCGPIYGPHLQPCRPPELSHPPTLVGGSYQARGRRECPRGDWEALGQRRLRRRR</sequence>
<protein>
    <submittedName>
        <fullName evidence="2">Uncharacterized protein</fullName>
    </submittedName>
</protein>
<name>A0A0C3CF16_HEBCY</name>
<dbReference type="EMBL" id="KN831770">
    <property type="protein sequence ID" value="KIM47360.1"/>
    <property type="molecule type" value="Genomic_DNA"/>
</dbReference>
<evidence type="ECO:0000256" key="1">
    <source>
        <dbReference type="SAM" id="MobiDB-lite"/>
    </source>
</evidence>
<dbReference type="Proteomes" id="UP000053424">
    <property type="component" value="Unassembled WGS sequence"/>
</dbReference>
<reference evidence="3" key="2">
    <citation type="submission" date="2015-01" db="EMBL/GenBank/DDBJ databases">
        <title>Evolutionary Origins and Diversification of the Mycorrhizal Mutualists.</title>
        <authorList>
            <consortium name="DOE Joint Genome Institute"/>
            <consortium name="Mycorrhizal Genomics Consortium"/>
            <person name="Kohler A."/>
            <person name="Kuo A."/>
            <person name="Nagy L.G."/>
            <person name="Floudas D."/>
            <person name="Copeland A."/>
            <person name="Barry K.W."/>
            <person name="Cichocki N."/>
            <person name="Veneault-Fourrey C."/>
            <person name="LaButti K."/>
            <person name="Lindquist E.A."/>
            <person name="Lipzen A."/>
            <person name="Lundell T."/>
            <person name="Morin E."/>
            <person name="Murat C."/>
            <person name="Riley R."/>
            <person name="Ohm R."/>
            <person name="Sun H."/>
            <person name="Tunlid A."/>
            <person name="Henrissat B."/>
            <person name="Grigoriev I.V."/>
            <person name="Hibbett D.S."/>
            <person name="Martin F."/>
        </authorList>
    </citation>
    <scope>NUCLEOTIDE SEQUENCE [LARGE SCALE GENOMIC DNA]</scope>
    <source>
        <strain evidence="3">h7</strain>
    </source>
</reference>